<accession>G9EP27</accession>
<dbReference type="STRING" id="658187.LDG_7008"/>
<reference evidence="1 2" key="1">
    <citation type="journal article" date="2011" name="BMC Genomics">
        <title>Insight into cross-talk between intra-amoebal pathogens.</title>
        <authorList>
            <person name="Gimenez G."/>
            <person name="Bertelli C."/>
            <person name="Moliner C."/>
            <person name="Robert C."/>
            <person name="Raoult D."/>
            <person name="Fournier P.E."/>
            <person name="Greub G."/>
        </authorList>
    </citation>
    <scope>NUCLEOTIDE SEQUENCE [LARGE SCALE GENOMIC DNA]</scope>
    <source>
        <strain evidence="1 2">LLAP12</strain>
    </source>
</reference>
<evidence type="ECO:0000313" key="2">
    <source>
        <dbReference type="Proteomes" id="UP000002770"/>
    </source>
</evidence>
<dbReference type="AlphaFoldDB" id="G9EP27"/>
<organism evidence="1 2">
    <name type="scientific">Legionella drancourtii LLAP12</name>
    <dbReference type="NCBI Taxonomy" id="658187"/>
    <lineage>
        <taxon>Bacteria</taxon>
        <taxon>Pseudomonadati</taxon>
        <taxon>Pseudomonadota</taxon>
        <taxon>Gammaproteobacteria</taxon>
        <taxon>Legionellales</taxon>
        <taxon>Legionellaceae</taxon>
        <taxon>Legionella</taxon>
    </lineage>
</organism>
<dbReference type="eggNOG" id="ENOG502ZDS2">
    <property type="taxonomic scope" value="Bacteria"/>
</dbReference>
<dbReference type="EMBL" id="JH413822">
    <property type="protein sequence ID" value="EHL30862.1"/>
    <property type="molecule type" value="Genomic_DNA"/>
</dbReference>
<protein>
    <recommendedName>
        <fullName evidence="3">Ankyrin repeat protein</fullName>
    </recommendedName>
</protein>
<dbReference type="Gene3D" id="1.25.40.20">
    <property type="entry name" value="Ankyrin repeat-containing domain"/>
    <property type="match status" value="1"/>
</dbReference>
<name>G9EP27_9GAMM</name>
<dbReference type="InterPro" id="IPR036770">
    <property type="entry name" value="Ankyrin_rpt-contain_sf"/>
</dbReference>
<dbReference type="Proteomes" id="UP000002770">
    <property type="component" value="Unassembled WGS sequence"/>
</dbReference>
<proteinExistence type="predicted"/>
<evidence type="ECO:0000313" key="1">
    <source>
        <dbReference type="EMBL" id="EHL30862.1"/>
    </source>
</evidence>
<evidence type="ECO:0008006" key="3">
    <source>
        <dbReference type="Google" id="ProtNLM"/>
    </source>
</evidence>
<dbReference type="HOGENOM" id="CLU_009348_0_0_6"/>
<dbReference type="InParanoid" id="G9EP27"/>
<keyword evidence="2" id="KW-1185">Reference proteome</keyword>
<sequence>MWRDEQLFYETLDDTVLSLMKAKPMDLISHLYKSVSKLNDQWLKKQAWLGIALSFPDDLALLQQVATVLNLNKNNVFSLLTVLGNVTLLHEFTLGHNDDIQEMIADNEFFPYRKAAENGHINVLKFLESKAPDVTLKMISAVNFSAYKKAAQNGHIEVLNYLEAKVPDLVLNMIKAQDFCAYRAGAVNGYWELLKHLEAKAPDLVKEMVEAVNFDAYRKTIENGYLEVSKWMLSRHSNLLAYAEMHMHEYGDLSITPFITQQLTALHRDALNVPAHSVFDIADPEQAKICFYMIRNLIRRNDRTLDDEIRFLLTIPSVKALAHRAVTVGQSNELVRLALTIGNQEAASILLNSSEIRILAEQNNFYRAEVGGQLDLAQLARDRESSMTALTKGERQRLDGTIRHYAPILKKIGVDKLMHDLRAQLRLRYEAKPAFLLNDHDEKMILPMDFVELQKLGLSEKEYQQALTAYYQHKDHTAWRYIAKPNPWMDPEAPYVYFNETTFEQWSTFAEYQPLIVMFWLAAGDKSIPAADGHTLETRLDHFIDELALIGRAHNWDKIRVNARGKEEEYDDLTGDRPSCFSGVKRRLFQSVIGHPLINILTEDMILEEIRNFACGHFQAQINKENQRSFKEAFDDYIINTHDLCNGSKRLLVSLNIDDKKKHEFERYLSNKYGAQYTDDFTFHNLVRNKLSLSSEKTDFFSNCHALTLDGITGLYQMLNNLEEKNQGLVKASQVGFFKSQQANGIPIFVAARERNVPS</sequence>
<gene>
    <name evidence="1" type="ORF">LDG_7008</name>
</gene>
<dbReference type="SUPFAM" id="SSF140860">
    <property type="entry name" value="Pseudo ankyrin repeat-like"/>
    <property type="match status" value="1"/>
</dbReference>